<sequence>MLVSFRVRNFKSFQEEATLNLTATSADSTLPDAVTTVEEGSGTNARLLSATAIYGANASGKTNFLLAIDVFRRAISYSQSVWNSGSGTGLIPSVASPDEPTLLEAIFIVKGVRYRYGFIGNREAYLQEWLYSYPVGRERLLFQRSTVHLNGDHKTTAEFKRNLEGSRRDFDSTLRRTREDSLLLSAMSQDNQQDCQVIYEYFKDANSLITFKDEALDSDYTSRFASTNPVYREMVLGLLSTSDAAISDIELENIPAPVSEPVDENHRALNPIFTTKFISNIAGRQHSLPIDVQSRGVKRIYATAASVCMSISDGSLLLVDEIDSSMHPHMVAKLVSIFQNKSTNPNGSQLIFTTHDSHLMNAQHLRRDQVWFAEKRDGLSELYSLSEFSPRKNENLESGYLRGKFGAVPATGISLSLLGLDRKLQIGAGSKESDSKSNLAVEG</sequence>
<accession>A0A2T5GU31</accession>
<protein>
    <recommendedName>
        <fullName evidence="1">ATPase AAA-type core domain-containing protein</fullName>
    </recommendedName>
</protein>
<dbReference type="InterPro" id="IPR027417">
    <property type="entry name" value="P-loop_NTPase"/>
</dbReference>
<dbReference type="InterPro" id="IPR003959">
    <property type="entry name" value="ATPase_AAA_core"/>
</dbReference>
<gene>
    <name evidence="2" type="ORF">C8J26_1111</name>
</gene>
<dbReference type="PANTHER" id="PTHR40396">
    <property type="entry name" value="ATPASE-LIKE PROTEIN"/>
    <property type="match status" value="1"/>
</dbReference>
<dbReference type="AlphaFoldDB" id="A0A2T5GU31"/>
<dbReference type="EMBL" id="QAOG01000001">
    <property type="protein sequence ID" value="PTQ62827.1"/>
    <property type="molecule type" value="Genomic_DNA"/>
</dbReference>
<name>A0A2T5GU31_9SPHN</name>
<dbReference type="Pfam" id="PF13304">
    <property type="entry name" value="AAA_21"/>
    <property type="match status" value="1"/>
</dbReference>
<comment type="caution">
    <text evidence="2">The sequence shown here is derived from an EMBL/GenBank/DDBJ whole genome shotgun (WGS) entry which is preliminary data.</text>
</comment>
<dbReference type="Gene3D" id="3.40.50.300">
    <property type="entry name" value="P-loop containing nucleotide triphosphate hydrolases"/>
    <property type="match status" value="1"/>
</dbReference>
<proteinExistence type="predicted"/>
<evidence type="ECO:0000259" key="1">
    <source>
        <dbReference type="Pfam" id="PF13304"/>
    </source>
</evidence>
<dbReference type="SUPFAM" id="SSF52540">
    <property type="entry name" value="P-loop containing nucleoside triphosphate hydrolases"/>
    <property type="match status" value="1"/>
</dbReference>
<dbReference type="GO" id="GO:0005524">
    <property type="term" value="F:ATP binding"/>
    <property type="evidence" value="ECO:0007669"/>
    <property type="project" value="InterPro"/>
</dbReference>
<keyword evidence="3" id="KW-1185">Reference proteome</keyword>
<dbReference type="GO" id="GO:0016887">
    <property type="term" value="F:ATP hydrolysis activity"/>
    <property type="evidence" value="ECO:0007669"/>
    <property type="project" value="InterPro"/>
</dbReference>
<dbReference type="Proteomes" id="UP000244189">
    <property type="component" value="Unassembled WGS sequence"/>
</dbReference>
<organism evidence="2 3">
    <name type="scientific">Sphingomonas aurantiaca</name>
    <dbReference type="NCBI Taxonomy" id="185949"/>
    <lineage>
        <taxon>Bacteria</taxon>
        <taxon>Pseudomonadati</taxon>
        <taxon>Pseudomonadota</taxon>
        <taxon>Alphaproteobacteria</taxon>
        <taxon>Sphingomonadales</taxon>
        <taxon>Sphingomonadaceae</taxon>
        <taxon>Sphingomonas</taxon>
    </lineage>
</organism>
<feature type="domain" description="ATPase AAA-type core" evidence="1">
    <location>
        <begin position="51"/>
        <end position="361"/>
    </location>
</feature>
<dbReference type="PANTHER" id="PTHR40396:SF1">
    <property type="entry name" value="ATPASE AAA-TYPE CORE DOMAIN-CONTAINING PROTEIN"/>
    <property type="match status" value="1"/>
</dbReference>
<evidence type="ECO:0000313" key="2">
    <source>
        <dbReference type="EMBL" id="PTQ62827.1"/>
    </source>
</evidence>
<reference evidence="2 3" key="1">
    <citation type="submission" date="2018-04" db="EMBL/GenBank/DDBJ databases">
        <title>Genomic Encyclopedia of Type Strains, Phase III (KMG-III): the genomes of soil and plant-associated and newly described type strains.</title>
        <authorList>
            <person name="Whitman W."/>
        </authorList>
    </citation>
    <scope>NUCLEOTIDE SEQUENCE [LARGE SCALE GENOMIC DNA]</scope>
    <source>
        <strain evidence="2 3">MA101b</strain>
    </source>
</reference>
<evidence type="ECO:0000313" key="3">
    <source>
        <dbReference type="Proteomes" id="UP000244189"/>
    </source>
</evidence>